<proteinExistence type="predicted"/>
<reference evidence="1 2" key="1">
    <citation type="submission" date="2019-11" db="EMBL/GenBank/DDBJ databases">
        <title>Characterization of a novel member of the family Ackermannviridae.</title>
        <authorList>
            <person name="Maina A.N."/>
            <person name="Mwaura F.B."/>
            <person name="Jumba M."/>
        </authorList>
    </citation>
    <scope>NUCLEOTIDE SEQUENCE [LARGE SCALE GENOMIC DNA]</scope>
</reference>
<organism evidence="1 2">
    <name type="scientific">Vibrio phage vB_VchM_Kuja</name>
    <dbReference type="NCBI Taxonomy" id="2686437"/>
    <lineage>
        <taxon>Viruses</taxon>
        <taxon>Duplodnaviria</taxon>
        <taxon>Heunggongvirae</taxon>
        <taxon>Uroviricota</taxon>
        <taxon>Caudoviricetes</taxon>
        <taxon>Pantevenvirales</taxon>
        <taxon>Ackermannviridae</taxon>
        <taxon>Kujavirus</taxon>
        <taxon>Kujavirus kuja</taxon>
    </lineage>
</organism>
<accession>A0A6B9J5N5</accession>
<dbReference type="Proteomes" id="UP000433471">
    <property type="component" value="Segment"/>
</dbReference>
<dbReference type="EMBL" id="MN718199">
    <property type="protein sequence ID" value="QGZ16058.1"/>
    <property type="molecule type" value="Genomic_DNA"/>
</dbReference>
<evidence type="ECO:0000313" key="1">
    <source>
        <dbReference type="EMBL" id="QGZ16058.1"/>
    </source>
</evidence>
<gene>
    <name evidence="1" type="ORF">Kuja_0670</name>
</gene>
<name>A0A6B9J5N5_9CAUD</name>
<sequence length="223" mass="25116">MKTNLKCVYVTEYGAQGVCNAGVSLVRSPDEYKQSYLAGTPHLTNVSFDKLNEPKYILVNEQFIGVVITTEENIGEMKRVMREHIHTLIKNSVVKAQEYKDAAVKRLEYFQTKMLRFCNSAKMLVLTDEGDLEIITDVEVRGDQYIAKSDLAQCSLRGKMGDFKHMSHAFFFVICMPDAPNGEVETLLRNYAADQMIVLAGQYNKSSDIVLERAAKLVLGNSK</sequence>
<keyword evidence="2" id="KW-1185">Reference proteome</keyword>
<evidence type="ECO:0000313" key="2">
    <source>
        <dbReference type="Proteomes" id="UP000433471"/>
    </source>
</evidence>
<protein>
    <submittedName>
        <fullName evidence="1">Uncharacterized protein</fullName>
    </submittedName>
</protein>